<dbReference type="InterPro" id="IPR000055">
    <property type="entry name" value="Restrct_endonuc_typeI_TRD"/>
</dbReference>
<dbReference type="RefSeq" id="WP_108372117.1">
    <property type="nucleotide sequence ID" value="NZ_CP028811.1"/>
</dbReference>
<evidence type="ECO:0000256" key="3">
    <source>
        <dbReference type="ARBA" id="ARBA00023125"/>
    </source>
</evidence>
<dbReference type="OrthoDB" id="667970at2"/>
<proteinExistence type="inferred from homology"/>
<sequence>MNNETNKLIPEIRFPEYKSEGIWDKRKLGEISNIVIGGTPSTIIDEYWNGDIGWIGSGELKNNIIKSPTKYITELGMKKSSTYLLPKGTTVLAMTGATLGKVGFLDINSCGNQSVAGFIGLTNLNSKFLFYQLQKETTQILSFAGGGAQAGINKSNIENLILHIPLRIEEQQKIADCLSSLDEVIATQIDKLETLKTYKKGLMQSLFPQEEEKMPKLRFSEFFTSLIKICFAELGEIKIGLTHKPDYINTGIPFLSSKNISGGYIDFKDIQYISKEKFESMPESTKPKVGDILFTRVGSNLGNPIILEKNIEFGIFVSLGFFRVNKKANNYYMKYWMESDLFWKQVNQKVGGGAKDNLNSTWLREFELYIPSIEEQQKIADTLYSLDNLIKEQVDKIEQLKLHKKGLMQGLFPKVKN</sequence>
<feature type="domain" description="Type I restriction modification DNA specificity" evidence="4">
    <location>
        <begin position="23"/>
        <end position="193"/>
    </location>
</feature>
<dbReference type="PANTHER" id="PTHR30408:SF12">
    <property type="entry name" value="TYPE I RESTRICTION ENZYME MJAVIII SPECIFICITY SUBUNIT"/>
    <property type="match status" value="1"/>
</dbReference>
<comment type="similarity">
    <text evidence="1">Belongs to the type-I restriction system S methylase family.</text>
</comment>
<dbReference type="REBASE" id="245084">
    <property type="entry name" value="S.Fsp0048ORF12245P"/>
</dbReference>
<organism evidence="5 6">
    <name type="scientific">Flavobacterium magnum</name>
    <dbReference type="NCBI Taxonomy" id="2162713"/>
    <lineage>
        <taxon>Bacteria</taxon>
        <taxon>Pseudomonadati</taxon>
        <taxon>Bacteroidota</taxon>
        <taxon>Flavobacteriia</taxon>
        <taxon>Flavobacteriales</taxon>
        <taxon>Flavobacteriaceae</taxon>
        <taxon>Flavobacterium</taxon>
    </lineage>
</organism>
<evidence type="ECO:0000256" key="1">
    <source>
        <dbReference type="ARBA" id="ARBA00010923"/>
    </source>
</evidence>
<keyword evidence="3" id="KW-0238">DNA-binding</keyword>
<accession>A0A2S0RGY4</accession>
<feature type="domain" description="Type I restriction modification DNA specificity" evidence="4">
    <location>
        <begin position="244"/>
        <end position="399"/>
    </location>
</feature>
<evidence type="ECO:0000313" key="6">
    <source>
        <dbReference type="Proteomes" id="UP000244193"/>
    </source>
</evidence>
<gene>
    <name evidence="5" type="ORF">HYN48_12255</name>
</gene>
<dbReference type="InterPro" id="IPR052021">
    <property type="entry name" value="Type-I_RS_S_subunit"/>
</dbReference>
<dbReference type="AlphaFoldDB" id="A0A2S0RGY4"/>
<dbReference type="SUPFAM" id="SSF116734">
    <property type="entry name" value="DNA methylase specificity domain"/>
    <property type="match status" value="2"/>
</dbReference>
<dbReference type="InterPro" id="IPR044946">
    <property type="entry name" value="Restrct_endonuc_typeI_TRD_sf"/>
</dbReference>
<evidence type="ECO:0000259" key="4">
    <source>
        <dbReference type="Pfam" id="PF01420"/>
    </source>
</evidence>
<evidence type="ECO:0000313" key="5">
    <source>
        <dbReference type="EMBL" id="AWA30789.1"/>
    </source>
</evidence>
<keyword evidence="2" id="KW-0680">Restriction system</keyword>
<dbReference type="CDD" id="cd17246">
    <property type="entry name" value="RMtype1_S_SonII-TRD2-CR2_like"/>
    <property type="match status" value="1"/>
</dbReference>
<dbReference type="Gene3D" id="1.10.287.1120">
    <property type="entry name" value="Bipartite methylase S protein"/>
    <property type="match status" value="1"/>
</dbReference>
<dbReference type="KEGG" id="fmg:HYN48_12255"/>
<evidence type="ECO:0000256" key="2">
    <source>
        <dbReference type="ARBA" id="ARBA00022747"/>
    </source>
</evidence>
<keyword evidence="6" id="KW-1185">Reference proteome</keyword>
<dbReference type="GO" id="GO:0009307">
    <property type="term" value="P:DNA restriction-modification system"/>
    <property type="evidence" value="ECO:0007669"/>
    <property type="project" value="UniProtKB-KW"/>
</dbReference>
<dbReference type="Pfam" id="PF01420">
    <property type="entry name" value="Methylase_S"/>
    <property type="match status" value="2"/>
</dbReference>
<protein>
    <recommendedName>
        <fullName evidence="4">Type I restriction modification DNA specificity domain-containing protein</fullName>
    </recommendedName>
</protein>
<dbReference type="PANTHER" id="PTHR30408">
    <property type="entry name" value="TYPE-1 RESTRICTION ENZYME ECOKI SPECIFICITY PROTEIN"/>
    <property type="match status" value="1"/>
</dbReference>
<reference evidence="5 6" key="1">
    <citation type="submission" date="2018-04" db="EMBL/GenBank/DDBJ databases">
        <title>Genome sequencing of Flavobacterium sp. HYN0048.</title>
        <authorList>
            <person name="Yi H."/>
            <person name="Baek C."/>
        </authorList>
    </citation>
    <scope>NUCLEOTIDE SEQUENCE [LARGE SCALE GENOMIC DNA]</scope>
    <source>
        <strain evidence="5 6">HYN0048</strain>
    </source>
</reference>
<dbReference type="GO" id="GO:0003677">
    <property type="term" value="F:DNA binding"/>
    <property type="evidence" value="ECO:0007669"/>
    <property type="project" value="UniProtKB-KW"/>
</dbReference>
<name>A0A2S0RGY4_9FLAO</name>
<dbReference type="EMBL" id="CP028811">
    <property type="protein sequence ID" value="AWA30789.1"/>
    <property type="molecule type" value="Genomic_DNA"/>
</dbReference>
<dbReference type="Proteomes" id="UP000244193">
    <property type="component" value="Chromosome"/>
</dbReference>
<dbReference type="Gene3D" id="3.90.220.20">
    <property type="entry name" value="DNA methylase specificity domains"/>
    <property type="match status" value="2"/>
</dbReference>